<accession>A0A9D7I7Q5</accession>
<feature type="domain" description="Antitoxin Xre-like helix-turn-helix" evidence="2">
    <location>
        <begin position="10"/>
        <end position="71"/>
    </location>
</feature>
<evidence type="ECO:0000313" key="4">
    <source>
        <dbReference type="Proteomes" id="UP000886602"/>
    </source>
</evidence>
<evidence type="ECO:0000259" key="1">
    <source>
        <dbReference type="Pfam" id="PF09722"/>
    </source>
</evidence>
<dbReference type="InterPro" id="IPR024467">
    <property type="entry name" value="Xre/MbcA/ParS-like_toxin-bd"/>
</dbReference>
<dbReference type="Pfam" id="PF20432">
    <property type="entry name" value="Xre-like-HTH"/>
    <property type="match status" value="1"/>
</dbReference>
<comment type="caution">
    <text evidence="3">The sequence shown here is derived from an EMBL/GenBank/DDBJ whole genome shotgun (WGS) entry which is preliminary data.</text>
</comment>
<reference evidence="3" key="1">
    <citation type="submission" date="2020-10" db="EMBL/GenBank/DDBJ databases">
        <title>Connecting structure to function with the recovery of over 1000 high-quality activated sludge metagenome-assembled genomes encoding full-length rRNA genes using long-read sequencing.</title>
        <authorList>
            <person name="Singleton C.M."/>
            <person name="Petriglieri F."/>
            <person name="Kristensen J.M."/>
            <person name="Kirkegaard R.H."/>
            <person name="Michaelsen T.Y."/>
            <person name="Andersen M.H."/>
            <person name="Karst S.M."/>
            <person name="Dueholm M.S."/>
            <person name="Nielsen P.H."/>
            <person name="Albertsen M."/>
        </authorList>
    </citation>
    <scope>NUCLEOTIDE SEQUENCE</scope>
    <source>
        <strain evidence="3">EsbW_18-Q3-R4-48_MAXAC.044</strain>
    </source>
</reference>
<dbReference type="InterPro" id="IPR046847">
    <property type="entry name" value="Xre-like_HTH"/>
</dbReference>
<feature type="domain" description="Antitoxin Xre/MbcA/ParS-like toxin-binding" evidence="1">
    <location>
        <begin position="77"/>
        <end position="124"/>
    </location>
</feature>
<sequence>MAHEQANPEAASRSSVLSTAVAETARHLDIGPTDLGKIIGLSQPVASRLLNGRYTIREGSKEWELGALFIRMYRGLFSLVGNSDTLAKDWLRSNNRAFGDQWPIGVIKNVQGLVHACEYIDAHRASV</sequence>
<dbReference type="GO" id="GO:0003677">
    <property type="term" value="F:DNA binding"/>
    <property type="evidence" value="ECO:0007669"/>
    <property type="project" value="InterPro"/>
</dbReference>
<dbReference type="Proteomes" id="UP000886602">
    <property type="component" value="Unassembled WGS sequence"/>
</dbReference>
<dbReference type="Pfam" id="PF09722">
    <property type="entry name" value="Xre_MbcA_ParS_C"/>
    <property type="match status" value="1"/>
</dbReference>
<evidence type="ECO:0000259" key="2">
    <source>
        <dbReference type="Pfam" id="PF20432"/>
    </source>
</evidence>
<organism evidence="3 4">
    <name type="scientific">Candidatus Propionivibrio dominans</name>
    <dbReference type="NCBI Taxonomy" id="2954373"/>
    <lineage>
        <taxon>Bacteria</taxon>
        <taxon>Pseudomonadati</taxon>
        <taxon>Pseudomonadota</taxon>
        <taxon>Betaproteobacteria</taxon>
        <taxon>Rhodocyclales</taxon>
        <taxon>Rhodocyclaceae</taxon>
        <taxon>Propionivibrio</taxon>
    </lineage>
</organism>
<gene>
    <name evidence="3" type="ORF">IPJ48_04175</name>
</gene>
<evidence type="ECO:0000313" key="3">
    <source>
        <dbReference type="EMBL" id="MBK7422343.1"/>
    </source>
</evidence>
<protein>
    <submittedName>
        <fullName evidence="3">DUF2384 domain-containing protein</fullName>
    </submittedName>
</protein>
<dbReference type="AlphaFoldDB" id="A0A9D7I7Q5"/>
<dbReference type="EMBL" id="JADJNC010000006">
    <property type="protein sequence ID" value="MBK7422343.1"/>
    <property type="molecule type" value="Genomic_DNA"/>
</dbReference>
<name>A0A9D7I7Q5_9RHOO</name>
<proteinExistence type="predicted"/>